<feature type="transmembrane region" description="Helical" evidence="11">
    <location>
        <begin position="471"/>
        <end position="491"/>
    </location>
</feature>
<dbReference type="GO" id="GO:0005789">
    <property type="term" value="C:endoplasmic reticulum membrane"/>
    <property type="evidence" value="ECO:0007669"/>
    <property type="project" value="UniProtKB-SubCell"/>
</dbReference>
<dbReference type="EMBL" id="JAPTSV010000009">
    <property type="protein sequence ID" value="KAJ1524512.1"/>
    <property type="molecule type" value="Genomic_DNA"/>
</dbReference>
<comment type="caution">
    <text evidence="13">The sequence shown here is derived from an EMBL/GenBank/DDBJ whole genome shotgun (WGS) entry which is preliminary data.</text>
</comment>
<evidence type="ECO:0000256" key="8">
    <source>
        <dbReference type="ARBA" id="ARBA00022989"/>
    </source>
</evidence>
<feature type="transmembrane region" description="Helical" evidence="11">
    <location>
        <begin position="531"/>
        <end position="549"/>
    </location>
</feature>
<dbReference type="PANTHER" id="PTHR23072">
    <property type="entry name" value="PHOSPHATIDYLINOSITOL GLYCAN-RELATED"/>
    <property type="match status" value="1"/>
</dbReference>
<dbReference type="Pfam" id="PF19316">
    <property type="entry name" value="PIGO_PIGG"/>
    <property type="match status" value="1"/>
</dbReference>
<keyword evidence="7" id="KW-0256">Endoplasmic reticulum</keyword>
<gene>
    <name evidence="13" type="ORF">ONE63_011004</name>
</gene>
<dbReference type="InterPro" id="IPR037674">
    <property type="entry name" value="PIG-G_N"/>
</dbReference>
<keyword evidence="8 11" id="KW-1133">Transmembrane helix</keyword>
<feature type="domain" description="GPI ethanolamine phosphate transferase 2 C-terminal" evidence="12">
    <location>
        <begin position="516"/>
        <end position="898"/>
    </location>
</feature>
<evidence type="ECO:0000256" key="3">
    <source>
        <dbReference type="ARBA" id="ARBA00005315"/>
    </source>
</evidence>
<feature type="transmembrane region" description="Helical" evidence="11">
    <location>
        <begin position="716"/>
        <end position="744"/>
    </location>
</feature>
<dbReference type="Gene3D" id="3.40.720.10">
    <property type="entry name" value="Alkaline Phosphatase, subunit A"/>
    <property type="match status" value="2"/>
</dbReference>
<keyword evidence="9 11" id="KW-0472">Membrane</keyword>
<sequence>MNPSFEFHSFKESSKLSSQIIFTVFWISSVSFALCLFLFGFFPMKAISGEFAMTADIPTEILDTRLDNNNLYRRRVGRLVFVLIDAFRWDFSEIPEHMPYITKLRRSNQATVLTGRCHPPTATMPRVKALMTGSIPNYIDVILNLGSNIVKEDNLIHQAVKNDQKVVFYGDEVWLDLFPDKFLRQEGTTSFFVSDYTEVDLNVTRNIANEMVENDWDILILHYLGLDHIGHLTGPSSPLVPVKLKEMDAVIASLHQNLQQWDLEHPQEPSYLVVVGDHGMHDSGSHGGATLGEILVSLIMIENAANNNSFSGRPEVSQVDIAATLAVLLGLPIPKSSLGVLIPYALGRLTHEEYLFALLYNTHQVADQFVMAHPDGRSDDSFSLFMEAQKVHLSWLESKSDVLRQRAESLYFSAAREMSSYLVKNLVAFDIKALVISCLILLQVFFCLLIARSVSHSKNFWSKGTRITHTFFIGAASSLCFVLFSGLNNTLFSPSEIYICVIVFAVFIALLLFWNLLVFLDFYPDLNYENFSLSSILLCVGSVLHMVSLSSSSLIEEEHQTWYFLWVTLMLLIFISISFEESKLYLQYLVLSVLFGHRILRKLNQTGDKWAHLPDIAGWLEQPEHKVSLSSLFLMGLYGVWISLYKLKCITNVIDKTLYSLALTWVLLYRCSVGEITSPFGISRGARPVQCFWVTCALIFVNSLRTSKKRSSFQEVVKVFLSVWVLCSTLLLRPCNVILIPYIILSSSTLNLTLKNPVDSNISSMWLGYVVFFYQGNSNSLSTVDVASGYIGAEHQDMLAAGLLVFIHTYCFPVLATLLQWLSTANHSHVLKRRHYLITNLQVTFLQRLLPLSFYCILVFCQRNHLFIWSVFAPKLLYEAVLSVATFLLVVVGSVLLLYCDI</sequence>
<dbReference type="GO" id="GO:0051267">
    <property type="term" value="F:CP2 mannose-ethanolamine phosphotransferase activity"/>
    <property type="evidence" value="ECO:0007669"/>
    <property type="project" value="TreeGrafter"/>
</dbReference>
<dbReference type="InterPro" id="IPR002591">
    <property type="entry name" value="Phosphodiest/P_Trfase"/>
</dbReference>
<evidence type="ECO:0000256" key="5">
    <source>
        <dbReference type="ARBA" id="ARBA00022679"/>
    </source>
</evidence>
<dbReference type="Pfam" id="PF01663">
    <property type="entry name" value="Phosphodiest"/>
    <property type="match status" value="1"/>
</dbReference>
<evidence type="ECO:0000256" key="10">
    <source>
        <dbReference type="ARBA" id="ARBA00023180"/>
    </source>
</evidence>
<dbReference type="CDD" id="cd16024">
    <property type="entry name" value="GPI_EPT_2"/>
    <property type="match status" value="1"/>
</dbReference>
<evidence type="ECO:0000313" key="13">
    <source>
        <dbReference type="EMBL" id="KAJ1524512.1"/>
    </source>
</evidence>
<evidence type="ECO:0000256" key="2">
    <source>
        <dbReference type="ARBA" id="ARBA00004687"/>
    </source>
</evidence>
<proteinExistence type="inferred from homology"/>
<dbReference type="SUPFAM" id="SSF53649">
    <property type="entry name" value="Alkaline phosphatase-like"/>
    <property type="match status" value="1"/>
</dbReference>
<feature type="transmembrane region" description="Helical" evidence="11">
    <location>
        <begin position="561"/>
        <end position="579"/>
    </location>
</feature>
<feature type="transmembrane region" description="Helical" evidence="11">
    <location>
        <begin position="20"/>
        <end position="42"/>
    </location>
</feature>
<dbReference type="InterPro" id="IPR017850">
    <property type="entry name" value="Alkaline_phosphatase_core_sf"/>
</dbReference>
<keyword evidence="14" id="KW-1185">Reference proteome</keyword>
<evidence type="ECO:0000256" key="7">
    <source>
        <dbReference type="ARBA" id="ARBA00022824"/>
    </source>
</evidence>
<feature type="transmembrane region" description="Helical" evidence="11">
    <location>
        <begin position="498"/>
        <end position="519"/>
    </location>
</feature>
<feature type="transmembrane region" description="Helical" evidence="11">
    <location>
        <begin position="843"/>
        <end position="860"/>
    </location>
</feature>
<keyword evidence="5" id="KW-0808">Transferase</keyword>
<evidence type="ECO:0000256" key="4">
    <source>
        <dbReference type="ARBA" id="ARBA00022502"/>
    </source>
</evidence>
<keyword evidence="4" id="KW-0337">GPI-anchor biosynthesis</keyword>
<evidence type="ECO:0000256" key="6">
    <source>
        <dbReference type="ARBA" id="ARBA00022692"/>
    </source>
</evidence>
<comment type="pathway">
    <text evidence="2">Glycolipid biosynthesis; glycosylphosphatidylinositol-anchor biosynthesis.</text>
</comment>
<feature type="transmembrane region" description="Helical" evidence="11">
    <location>
        <begin position="798"/>
        <end position="822"/>
    </location>
</feature>
<evidence type="ECO:0000256" key="9">
    <source>
        <dbReference type="ARBA" id="ARBA00023136"/>
    </source>
</evidence>
<evidence type="ECO:0000259" key="12">
    <source>
        <dbReference type="Pfam" id="PF19316"/>
    </source>
</evidence>
<dbReference type="InterPro" id="IPR045687">
    <property type="entry name" value="PIGG/GPI7_C"/>
</dbReference>
<dbReference type="Proteomes" id="UP001075354">
    <property type="component" value="Chromosome 9"/>
</dbReference>
<dbReference type="PANTHER" id="PTHR23072:SF0">
    <property type="entry name" value="GPI ETHANOLAMINE PHOSPHATE TRANSFERASE 2"/>
    <property type="match status" value="1"/>
</dbReference>
<dbReference type="GO" id="GO:0006506">
    <property type="term" value="P:GPI anchor biosynthetic process"/>
    <property type="evidence" value="ECO:0007669"/>
    <property type="project" value="UniProtKB-KW"/>
</dbReference>
<evidence type="ECO:0000313" key="14">
    <source>
        <dbReference type="Proteomes" id="UP001075354"/>
    </source>
</evidence>
<keyword evidence="6 11" id="KW-0812">Transmembrane</keyword>
<evidence type="ECO:0000256" key="11">
    <source>
        <dbReference type="SAM" id="Phobius"/>
    </source>
</evidence>
<feature type="transmembrane region" description="Helical" evidence="11">
    <location>
        <begin position="627"/>
        <end position="645"/>
    </location>
</feature>
<keyword evidence="10" id="KW-0325">Glycoprotein</keyword>
<comment type="similarity">
    <text evidence="3">Belongs to the PIGG/PIGN/PIGO family. PIGG subfamily.</text>
</comment>
<dbReference type="AlphaFoldDB" id="A0AAV7XIT3"/>
<reference evidence="13" key="1">
    <citation type="submission" date="2022-12" db="EMBL/GenBank/DDBJ databases">
        <title>Chromosome-level genome assembly of the bean flower thrips Megalurothrips usitatus.</title>
        <authorList>
            <person name="Ma L."/>
            <person name="Liu Q."/>
            <person name="Li H."/>
            <person name="Cai W."/>
        </authorList>
    </citation>
    <scope>NUCLEOTIDE SEQUENCE</scope>
    <source>
        <strain evidence="13">Cailab_2022a</strain>
    </source>
</reference>
<organism evidence="13 14">
    <name type="scientific">Megalurothrips usitatus</name>
    <name type="common">bean blossom thrips</name>
    <dbReference type="NCBI Taxonomy" id="439358"/>
    <lineage>
        <taxon>Eukaryota</taxon>
        <taxon>Metazoa</taxon>
        <taxon>Ecdysozoa</taxon>
        <taxon>Arthropoda</taxon>
        <taxon>Hexapoda</taxon>
        <taxon>Insecta</taxon>
        <taxon>Pterygota</taxon>
        <taxon>Neoptera</taxon>
        <taxon>Paraneoptera</taxon>
        <taxon>Thysanoptera</taxon>
        <taxon>Terebrantia</taxon>
        <taxon>Thripoidea</taxon>
        <taxon>Thripidae</taxon>
        <taxon>Megalurothrips</taxon>
    </lineage>
</organism>
<protein>
    <recommendedName>
        <fullName evidence="12">GPI ethanolamine phosphate transferase 2 C-terminal domain-containing protein</fullName>
    </recommendedName>
</protein>
<dbReference type="InterPro" id="IPR039527">
    <property type="entry name" value="PIGG/GPI7"/>
</dbReference>
<evidence type="ECO:0000256" key="1">
    <source>
        <dbReference type="ARBA" id="ARBA00004477"/>
    </source>
</evidence>
<feature type="transmembrane region" description="Helical" evidence="11">
    <location>
        <begin position="880"/>
        <end position="900"/>
    </location>
</feature>
<name>A0AAV7XIT3_9NEOP</name>
<feature type="transmembrane region" description="Helical" evidence="11">
    <location>
        <begin position="426"/>
        <end position="451"/>
    </location>
</feature>
<accession>A0AAV7XIT3</accession>
<comment type="subcellular location">
    <subcellularLocation>
        <location evidence="1">Endoplasmic reticulum membrane</location>
        <topology evidence="1">Multi-pass membrane protein</topology>
    </subcellularLocation>
</comment>